<comment type="function">
    <text evidence="12">Produces ATP from ADP in the presence of a proton gradient across the membrane. The alpha chain is a regulatory subunit.</text>
</comment>
<dbReference type="CDD" id="cd18116">
    <property type="entry name" value="ATP-synt_F1_alpha_N"/>
    <property type="match status" value="1"/>
</dbReference>
<dbReference type="Pfam" id="PF00306">
    <property type="entry name" value="ATP-synt_ab_C"/>
    <property type="match status" value="1"/>
</dbReference>
<dbReference type="SUPFAM" id="SSF52540">
    <property type="entry name" value="P-loop containing nucleoside triphosphate hydrolases"/>
    <property type="match status" value="1"/>
</dbReference>
<keyword evidence="4 12" id="KW-1003">Cell membrane</keyword>
<dbReference type="SUPFAM" id="SSF47917">
    <property type="entry name" value="C-terminal domain of alpha and beta subunits of F1 ATP synthase"/>
    <property type="match status" value="1"/>
</dbReference>
<dbReference type="InterPro" id="IPR000793">
    <property type="entry name" value="ATP_synth_asu_C"/>
</dbReference>
<feature type="compositionally biased region" description="Basic and acidic residues" evidence="13">
    <location>
        <begin position="536"/>
        <end position="548"/>
    </location>
</feature>
<keyword evidence="8 12" id="KW-0406">Ion transport</keyword>
<evidence type="ECO:0000256" key="9">
    <source>
        <dbReference type="ARBA" id="ARBA00023136"/>
    </source>
</evidence>
<evidence type="ECO:0000256" key="1">
    <source>
        <dbReference type="ARBA" id="ARBA00004370"/>
    </source>
</evidence>
<evidence type="ECO:0000256" key="5">
    <source>
        <dbReference type="ARBA" id="ARBA00022741"/>
    </source>
</evidence>
<dbReference type="InterPro" id="IPR033732">
    <property type="entry name" value="ATP_synth_F1_a_nt-bd_dom"/>
</dbReference>
<dbReference type="InterPro" id="IPR036121">
    <property type="entry name" value="ATPase_F1/V1/A1_a/bsu_N_sf"/>
</dbReference>
<feature type="domain" description="ATP synthase alpha subunit C-terminal" evidence="15">
    <location>
        <begin position="383"/>
        <end position="508"/>
    </location>
</feature>
<dbReference type="InterPro" id="IPR020003">
    <property type="entry name" value="ATPase_a/bsu_AS"/>
</dbReference>
<keyword evidence="6 12" id="KW-0067">ATP-binding</keyword>
<dbReference type="HAMAP" id="MF_01346">
    <property type="entry name" value="ATP_synth_alpha_bact"/>
    <property type="match status" value="1"/>
</dbReference>
<keyword evidence="5 12" id="KW-0547">Nucleotide-binding</keyword>
<feature type="binding site" evidence="12">
    <location>
        <begin position="173"/>
        <end position="180"/>
    </location>
    <ligand>
        <name>ATP</name>
        <dbReference type="ChEBI" id="CHEBI:30616"/>
    </ligand>
</feature>
<organism evidence="17 18">
    <name type="scientific">Ornithinibacter aureus</name>
    <dbReference type="NCBI Taxonomy" id="622664"/>
    <lineage>
        <taxon>Bacteria</taxon>
        <taxon>Bacillati</taxon>
        <taxon>Actinomycetota</taxon>
        <taxon>Actinomycetes</taxon>
        <taxon>Micrococcales</taxon>
        <taxon>Intrasporangiaceae</taxon>
        <taxon>Ornithinibacter</taxon>
    </lineage>
</organism>
<evidence type="ECO:0000256" key="2">
    <source>
        <dbReference type="ARBA" id="ARBA00008936"/>
    </source>
</evidence>
<feature type="domain" description="ATPase F1/V1/A1 complex alpha/beta subunit nucleotide-binding" evidence="14">
    <location>
        <begin position="153"/>
        <end position="376"/>
    </location>
</feature>
<name>A0ABP8JU74_9MICO</name>
<keyword evidence="12" id="KW-0375">Hydrogen ion transport</keyword>
<keyword evidence="7 12" id="KW-1278">Translocase</keyword>
<dbReference type="Pfam" id="PF02874">
    <property type="entry name" value="ATP-synt_ab_N"/>
    <property type="match status" value="1"/>
</dbReference>
<keyword evidence="10 12" id="KW-0139">CF(1)</keyword>
<evidence type="ECO:0000256" key="11">
    <source>
        <dbReference type="ARBA" id="ARBA00023310"/>
    </source>
</evidence>
<evidence type="ECO:0000256" key="10">
    <source>
        <dbReference type="ARBA" id="ARBA00023196"/>
    </source>
</evidence>
<evidence type="ECO:0000256" key="13">
    <source>
        <dbReference type="SAM" id="MobiDB-lite"/>
    </source>
</evidence>
<evidence type="ECO:0000256" key="8">
    <source>
        <dbReference type="ARBA" id="ARBA00023065"/>
    </source>
</evidence>
<dbReference type="InterPro" id="IPR023366">
    <property type="entry name" value="ATP_synth_asu-like_sf"/>
</dbReference>
<dbReference type="Pfam" id="PF00006">
    <property type="entry name" value="ATP-synt_ab"/>
    <property type="match status" value="1"/>
</dbReference>
<dbReference type="InterPro" id="IPR000194">
    <property type="entry name" value="ATPase_F1/V1/A1_a/bsu_nucl-bd"/>
</dbReference>
<protein>
    <recommendedName>
        <fullName evidence="12">ATP synthase subunit alpha</fullName>
        <ecNumber evidence="12">7.1.2.2</ecNumber>
    </recommendedName>
    <alternativeName>
        <fullName evidence="12">ATP synthase F1 sector subunit alpha</fullName>
    </alternativeName>
    <alternativeName>
        <fullName evidence="12">F-ATPase subunit alpha</fullName>
    </alternativeName>
</protein>
<feature type="domain" description="ATPase F1/V1/A1 complex alpha/beta subunit N-terminal" evidence="16">
    <location>
        <begin position="30"/>
        <end position="96"/>
    </location>
</feature>
<gene>
    <name evidence="12 17" type="primary">atpA</name>
    <name evidence="17" type="ORF">GCM10023153_18800</name>
</gene>
<dbReference type="InterPro" id="IPR004100">
    <property type="entry name" value="ATPase_F1/V1/A1_a/bsu_N"/>
</dbReference>
<dbReference type="CDD" id="cd18113">
    <property type="entry name" value="ATP-synt_F1_alpha_C"/>
    <property type="match status" value="1"/>
</dbReference>
<keyword evidence="18" id="KW-1185">Reference proteome</keyword>
<dbReference type="RefSeq" id="WP_159900437.1">
    <property type="nucleotide sequence ID" value="NZ_BAABFX010000026.1"/>
</dbReference>
<dbReference type="InterPro" id="IPR005294">
    <property type="entry name" value="ATP_synth_F1_asu"/>
</dbReference>
<dbReference type="Gene3D" id="1.20.150.20">
    <property type="entry name" value="ATP synthase alpha/beta chain, C-terminal domain"/>
    <property type="match status" value="1"/>
</dbReference>
<reference evidence="18" key="1">
    <citation type="journal article" date="2019" name="Int. J. Syst. Evol. Microbiol.">
        <title>The Global Catalogue of Microorganisms (GCM) 10K type strain sequencing project: providing services to taxonomists for standard genome sequencing and annotation.</title>
        <authorList>
            <consortium name="The Broad Institute Genomics Platform"/>
            <consortium name="The Broad Institute Genome Sequencing Center for Infectious Disease"/>
            <person name="Wu L."/>
            <person name="Ma J."/>
        </authorList>
    </citation>
    <scope>NUCLEOTIDE SEQUENCE [LARGE SCALE GENOMIC DNA]</scope>
    <source>
        <strain evidence="18">JCM 17738</strain>
    </source>
</reference>
<dbReference type="InterPro" id="IPR038376">
    <property type="entry name" value="ATP_synth_asu_C_sf"/>
</dbReference>
<evidence type="ECO:0000256" key="6">
    <source>
        <dbReference type="ARBA" id="ARBA00022840"/>
    </source>
</evidence>
<dbReference type="NCBIfam" id="NF009884">
    <property type="entry name" value="PRK13343.1"/>
    <property type="match status" value="1"/>
</dbReference>
<evidence type="ECO:0000259" key="16">
    <source>
        <dbReference type="Pfam" id="PF02874"/>
    </source>
</evidence>
<dbReference type="InterPro" id="IPR027417">
    <property type="entry name" value="P-loop_NTPase"/>
</dbReference>
<dbReference type="Proteomes" id="UP001500390">
    <property type="component" value="Unassembled WGS sequence"/>
</dbReference>
<proteinExistence type="inferred from homology"/>
<dbReference type="Gene3D" id="3.40.50.300">
    <property type="entry name" value="P-loop containing nucleotide triphosphate hydrolases"/>
    <property type="match status" value="1"/>
</dbReference>
<comment type="catalytic activity">
    <reaction evidence="12">
        <text>ATP + H2O + 4 H(+)(in) = ADP + phosphate + 5 H(+)(out)</text>
        <dbReference type="Rhea" id="RHEA:57720"/>
        <dbReference type="ChEBI" id="CHEBI:15377"/>
        <dbReference type="ChEBI" id="CHEBI:15378"/>
        <dbReference type="ChEBI" id="CHEBI:30616"/>
        <dbReference type="ChEBI" id="CHEBI:43474"/>
        <dbReference type="ChEBI" id="CHEBI:456216"/>
        <dbReference type="EC" id="7.1.2.2"/>
    </reaction>
</comment>
<dbReference type="NCBIfam" id="TIGR00962">
    <property type="entry name" value="atpA"/>
    <property type="match status" value="1"/>
</dbReference>
<dbReference type="PANTHER" id="PTHR48082">
    <property type="entry name" value="ATP SYNTHASE SUBUNIT ALPHA, MITOCHONDRIAL"/>
    <property type="match status" value="1"/>
</dbReference>
<dbReference type="EC" id="7.1.2.2" evidence="12"/>
<sequence length="548" mass="59440">MTELSIRPDEIRDALDSYVRSYEPGAAAREEVGRVTDAGDGIAHVEGLPSAMTNELLQFEDGTLGLALNLDVHEIGVVILGEFSAIEEGQEVKRTGEVLSVPVGDAFLGRVVNPLGAPIDGLGEIASEERRALELQAPNVVQRKSVHEPLQTGLKAVDAMTPIGRGQRQLIIGDRQTGKTTVAVDTIINQKEFWDSGDPTKQVRCIYVAIGQKGSTIAAVRGTLEEAGAMEYTTIVAAPASDSAGFKYLAPYTGSAIGQHWMYQGKHVLIVFDDLSKQAEAYRSVSLLLRRPPGREAYPGDVFYLHSRLLERCAKLSDDLGAGSMTGLPIIETKAGDVSAYIPTNVISITDGQIYLQSDLFNSNVRPAIDVGVSVSRVGGAAQIKAMKSVAGRLKLDLAQYRALEAFAMFASDLDPASRAQLAKGARLVELLKQRQASPYPVEEQVVSIWMGTTGKLDSIAVDDVRRFEADFLDHLRRSRVELLDAIRETGKFEEETEQALDSEIENFKAKLFQASGADGIQAGNEAEDEAAARAQESEQEKIVKQRR</sequence>
<dbReference type="PROSITE" id="PS00152">
    <property type="entry name" value="ATPASE_ALPHA_BETA"/>
    <property type="match status" value="1"/>
</dbReference>
<dbReference type="Gene3D" id="2.40.30.20">
    <property type="match status" value="1"/>
</dbReference>
<evidence type="ECO:0000256" key="7">
    <source>
        <dbReference type="ARBA" id="ARBA00022967"/>
    </source>
</evidence>
<accession>A0ABP8JU74</accession>
<comment type="caution">
    <text evidence="17">The sequence shown here is derived from an EMBL/GenBank/DDBJ whole genome shotgun (WGS) entry which is preliminary data.</text>
</comment>
<feature type="site" description="Required for activity" evidence="12">
    <location>
        <position position="374"/>
    </location>
</feature>
<evidence type="ECO:0000256" key="12">
    <source>
        <dbReference type="HAMAP-Rule" id="MF_01346"/>
    </source>
</evidence>
<keyword evidence="9 12" id="KW-0472">Membrane</keyword>
<evidence type="ECO:0000259" key="15">
    <source>
        <dbReference type="Pfam" id="PF00306"/>
    </source>
</evidence>
<dbReference type="EMBL" id="BAABFX010000026">
    <property type="protein sequence ID" value="GAA4396127.1"/>
    <property type="molecule type" value="Genomic_DNA"/>
</dbReference>
<comment type="similarity">
    <text evidence="2 12">Belongs to the ATPase alpha/beta chains family.</text>
</comment>
<feature type="region of interest" description="Disordered" evidence="13">
    <location>
        <begin position="520"/>
        <end position="548"/>
    </location>
</feature>
<evidence type="ECO:0000256" key="3">
    <source>
        <dbReference type="ARBA" id="ARBA00022448"/>
    </source>
</evidence>
<keyword evidence="11 12" id="KW-0066">ATP synthesis</keyword>
<dbReference type="PANTHER" id="PTHR48082:SF2">
    <property type="entry name" value="ATP SYNTHASE SUBUNIT ALPHA, MITOCHONDRIAL"/>
    <property type="match status" value="1"/>
</dbReference>
<evidence type="ECO:0000313" key="18">
    <source>
        <dbReference type="Proteomes" id="UP001500390"/>
    </source>
</evidence>
<dbReference type="SUPFAM" id="SSF50615">
    <property type="entry name" value="N-terminal domain of alpha and beta subunits of F1 ATP synthase"/>
    <property type="match status" value="1"/>
</dbReference>
<evidence type="ECO:0000256" key="4">
    <source>
        <dbReference type="ARBA" id="ARBA00022475"/>
    </source>
</evidence>
<dbReference type="CDD" id="cd01132">
    <property type="entry name" value="F1-ATPase_alpha_CD"/>
    <property type="match status" value="1"/>
</dbReference>
<comment type="subcellular location">
    <subcellularLocation>
        <location evidence="12">Cell membrane</location>
        <topology evidence="12">Peripheral membrane protein</topology>
    </subcellularLocation>
    <subcellularLocation>
        <location evidence="1">Membrane</location>
    </subcellularLocation>
</comment>
<evidence type="ECO:0000259" key="14">
    <source>
        <dbReference type="Pfam" id="PF00006"/>
    </source>
</evidence>
<evidence type="ECO:0000313" key="17">
    <source>
        <dbReference type="EMBL" id="GAA4396127.1"/>
    </source>
</evidence>
<keyword evidence="3 12" id="KW-0813">Transport</keyword>